<evidence type="ECO:0000313" key="3">
    <source>
        <dbReference type="EnsemblPlants" id="EMT16452"/>
    </source>
</evidence>
<dbReference type="EnsemblPlants" id="EMT16452">
    <property type="protein sequence ID" value="EMT16452"/>
    <property type="gene ID" value="F775_00548"/>
</dbReference>
<dbReference type="PROSITE" id="PS50011">
    <property type="entry name" value="PROTEIN_KINASE_DOM"/>
    <property type="match status" value="1"/>
</dbReference>
<feature type="compositionally biased region" description="Acidic residues" evidence="1">
    <location>
        <begin position="386"/>
        <end position="402"/>
    </location>
</feature>
<dbReference type="Pfam" id="PF00069">
    <property type="entry name" value="Pkinase"/>
    <property type="match status" value="1"/>
</dbReference>
<feature type="region of interest" description="Disordered" evidence="1">
    <location>
        <begin position="328"/>
        <end position="404"/>
    </location>
</feature>
<evidence type="ECO:0000256" key="1">
    <source>
        <dbReference type="SAM" id="MobiDB-lite"/>
    </source>
</evidence>
<dbReference type="PANTHER" id="PTHR45560:SF4">
    <property type="entry name" value="OS04G0164500 PROTEIN"/>
    <property type="match status" value="1"/>
</dbReference>
<name>R7W5T2_AEGTA</name>
<dbReference type="Gene3D" id="1.10.510.10">
    <property type="entry name" value="Transferase(Phosphotransferase) domain 1"/>
    <property type="match status" value="1"/>
</dbReference>
<dbReference type="InterPro" id="IPR011009">
    <property type="entry name" value="Kinase-like_dom_sf"/>
</dbReference>
<dbReference type="InterPro" id="IPR005174">
    <property type="entry name" value="KIB1-4_b-propeller"/>
</dbReference>
<keyword evidence="2" id="KW-0812">Transmembrane</keyword>
<protein>
    <submittedName>
        <fullName evidence="3">Putative serine/threonine-protein kinase GCN2</fullName>
    </submittedName>
</protein>
<keyword evidence="2" id="KW-1133">Transmembrane helix</keyword>
<proteinExistence type="predicted"/>
<dbReference type="Pfam" id="PF03478">
    <property type="entry name" value="Beta-prop_KIB1-4"/>
    <property type="match status" value="1"/>
</dbReference>
<feature type="transmembrane region" description="Helical" evidence="2">
    <location>
        <begin position="712"/>
        <end position="732"/>
    </location>
</feature>
<dbReference type="SMART" id="SM00220">
    <property type="entry name" value="S_TKc"/>
    <property type="match status" value="1"/>
</dbReference>
<feature type="transmembrane region" description="Helical" evidence="2">
    <location>
        <begin position="744"/>
        <end position="765"/>
    </location>
</feature>
<feature type="compositionally biased region" description="Acidic residues" evidence="1">
    <location>
        <begin position="332"/>
        <end position="378"/>
    </location>
</feature>
<dbReference type="GO" id="GO:0005524">
    <property type="term" value="F:ATP binding"/>
    <property type="evidence" value="ECO:0007669"/>
    <property type="project" value="InterPro"/>
</dbReference>
<evidence type="ECO:0000256" key="2">
    <source>
        <dbReference type="SAM" id="Phobius"/>
    </source>
</evidence>
<dbReference type="GO" id="GO:0004672">
    <property type="term" value="F:protein kinase activity"/>
    <property type="evidence" value="ECO:0007669"/>
    <property type="project" value="InterPro"/>
</dbReference>
<dbReference type="PANTHER" id="PTHR45560">
    <property type="entry name" value="OS04G0163150 PROTEIN-RELATED"/>
    <property type="match status" value="1"/>
</dbReference>
<accession>R7W5T2</accession>
<dbReference type="SUPFAM" id="SSF56112">
    <property type="entry name" value="Protein kinase-like (PK-like)"/>
    <property type="match status" value="1"/>
</dbReference>
<sequence>MALGPSFISDSSRRLVHGAHVLTADEMRTSFYRKVVLSPASPRRPGSYGTAMLILGPDFGAPAFATAEDAVWMLAPSHDGVEDAIHHNGRFLSVSYSGVVEAWQRDTESGGYTSTAVTPRLTIEEGGSSCHRKYLATAPGGRLMVVLKYAQVTRGKDLYGRHRWMCSFKVHVLGAGQWKKTRDIGDVALFVGVNNSLCVPTSGRPDIKAGCIYFTDDEPRVAALGEPKDLWADESDARAVRVYCLKDDTVKKMEALEHHYRSKPRLAALSEPKDLWADESDARAVGMYYIKDGTVKKMEALGHHYRRLSARPVAMSFLGGLGCKENSGIGDWDWDGDGEDADEDEDGDGEDGDGEDEDEDGDGDGEDEDEDEDGDEDGSISGGYDSGDDSECSKEDGDEEHGDTDQDLIKLRIWPAQKHLLLKFFSGKQWKLTKAYRLIWLKRDELEELCKFSLKMDGPIPAPFTTVPSGTVDDLLACLKPSINSFHVCKKLGKASDCKKFKCLISGSKCAVKCIPLRASCFEEPREVNIISSLRNGRIMMLFQPDNIFLGSDYEVRIGDFGDACCGQDELGKYGGTPNCGTKSYLAPELDSDEKITEKVDIYSVGVMFFELLTRFGSLLERALAFEELRDKGPPDGWKGDYEGDRELYDRMTSLKPADRPSVDEILLTRVLEIFIRFKAPGTNIASTRLPSLLPLLRLVPSLEREEVAADLLYAVGTVGMELLLVFIHIYVTTIKWFLRTLWATSMLGSVLVGPGATFAALTSVSSI</sequence>
<dbReference type="InterPro" id="IPR000719">
    <property type="entry name" value="Prot_kinase_dom"/>
</dbReference>
<reference evidence="3" key="1">
    <citation type="submission" date="2015-06" db="UniProtKB">
        <authorList>
            <consortium name="EnsemblPlants"/>
        </authorList>
    </citation>
    <scope>IDENTIFICATION</scope>
</reference>
<keyword evidence="2" id="KW-0472">Membrane</keyword>
<dbReference type="AlphaFoldDB" id="R7W5T2"/>
<organism evidence="3">
    <name type="scientific">Aegilops tauschii</name>
    <name type="common">Tausch's goatgrass</name>
    <name type="synonym">Aegilops squarrosa</name>
    <dbReference type="NCBI Taxonomy" id="37682"/>
    <lineage>
        <taxon>Eukaryota</taxon>
        <taxon>Viridiplantae</taxon>
        <taxon>Streptophyta</taxon>
        <taxon>Embryophyta</taxon>
        <taxon>Tracheophyta</taxon>
        <taxon>Spermatophyta</taxon>
        <taxon>Magnoliopsida</taxon>
        <taxon>Liliopsida</taxon>
        <taxon>Poales</taxon>
        <taxon>Poaceae</taxon>
        <taxon>BOP clade</taxon>
        <taxon>Pooideae</taxon>
        <taxon>Triticodae</taxon>
        <taxon>Triticeae</taxon>
        <taxon>Triticinae</taxon>
        <taxon>Aegilops</taxon>
    </lineage>
</organism>